<evidence type="ECO:0000256" key="7">
    <source>
        <dbReference type="ARBA" id="ARBA00023033"/>
    </source>
</evidence>
<reference evidence="11 12" key="1">
    <citation type="journal article" date="2017" name="Front. Genet.">
        <title>Draft sequencing of the heterozygous diploid genome of Satsuma (Citrus unshiu Marc.) using a hybrid assembly approach.</title>
        <authorList>
            <person name="Shimizu T."/>
            <person name="Tanizawa Y."/>
            <person name="Mochizuki T."/>
            <person name="Nagasaki H."/>
            <person name="Yoshioka T."/>
            <person name="Toyoda A."/>
            <person name="Fujiyama A."/>
            <person name="Kaminuma E."/>
            <person name="Nakamura Y."/>
        </authorList>
    </citation>
    <scope>NUCLEOTIDE SEQUENCE [LARGE SCALE GENOMIC DNA]</scope>
    <source>
        <strain evidence="12">cv. Miyagawa wase</strain>
    </source>
</reference>
<evidence type="ECO:0000313" key="12">
    <source>
        <dbReference type="Proteomes" id="UP000236630"/>
    </source>
</evidence>
<proteinExistence type="inferred from homology"/>
<dbReference type="PANTHER" id="PTHR47951:SF8">
    <property type="entry name" value="CYTOCHROME P450 93A2-LIKE"/>
    <property type="match status" value="1"/>
</dbReference>
<keyword evidence="7 9" id="KW-0503">Monooxygenase</keyword>
<dbReference type="EMBL" id="BDQV01001779">
    <property type="protein sequence ID" value="GAY34813.1"/>
    <property type="molecule type" value="Genomic_DNA"/>
</dbReference>
<dbReference type="AlphaFoldDB" id="A0A2H5N3I4"/>
<evidence type="ECO:0000256" key="3">
    <source>
        <dbReference type="ARBA" id="ARBA00022617"/>
    </source>
</evidence>
<dbReference type="PRINTS" id="PR00385">
    <property type="entry name" value="P450"/>
</dbReference>
<dbReference type="Proteomes" id="UP000236630">
    <property type="component" value="Unassembled WGS sequence"/>
</dbReference>
<evidence type="ECO:0000256" key="1">
    <source>
        <dbReference type="ARBA" id="ARBA00001971"/>
    </source>
</evidence>
<name>A0A2H5N3I4_CITUN</name>
<protein>
    <recommendedName>
        <fullName evidence="13">Cytochrome P450</fullName>
    </recommendedName>
</protein>
<keyword evidence="3 8" id="KW-0349">Heme</keyword>
<evidence type="ECO:0000256" key="10">
    <source>
        <dbReference type="SAM" id="Phobius"/>
    </source>
</evidence>
<dbReference type="SUPFAM" id="SSF48264">
    <property type="entry name" value="Cytochrome P450"/>
    <property type="match status" value="2"/>
</dbReference>
<organism evidence="11 12">
    <name type="scientific">Citrus unshiu</name>
    <name type="common">Satsuma mandarin</name>
    <name type="synonym">Citrus nobilis var. unshiu</name>
    <dbReference type="NCBI Taxonomy" id="55188"/>
    <lineage>
        <taxon>Eukaryota</taxon>
        <taxon>Viridiplantae</taxon>
        <taxon>Streptophyta</taxon>
        <taxon>Embryophyta</taxon>
        <taxon>Tracheophyta</taxon>
        <taxon>Spermatophyta</taxon>
        <taxon>Magnoliopsida</taxon>
        <taxon>eudicotyledons</taxon>
        <taxon>Gunneridae</taxon>
        <taxon>Pentapetalae</taxon>
        <taxon>rosids</taxon>
        <taxon>malvids</taxon>
        <taxon>Sapindales</taxon>
        <taxon>Rutaceae</taxon>
        <taxon>Aurantioideae</taxon>
        <taxon>Citrus</taxon>
    </lineage>
</organism>
<dbReference type="GO" id="GO:0020037">
    <property type="term" value="F:heme binding"/>
    <property type="evidence" value="ECO:0007669"/>
    <property type="project" value="InterPro"/>
</dbReference>
<dbReference type="PANTHER" id="PTHR47951">
    <property type="entry name" value="OS08G0547900 PROTEIN"/>
    <property type="match status" value="1"/>
</dbReference>
<keyword evidence="4 8" id="KW-0479">Metal-binding</keyword>
<keyword evidence="5 9" id="KW-0560">Oxidoreductase</keyword>
<dbReference type="Pfam" id="PF00067">
    <property type="entry name" value="p450"/>
    <property type="match status" value="2"/>
</dbReference>
<dbReference type="STRING" id="55188.A0A2H5N3I4"/>
<dbReference type="GO" id="GO:0004497">
    <property type="term" value="F:monooxygenase activity"/>
    <property type="evidence" value="ECO:0007669"/>
    <property type="project" value="UniProtKB-KW"/>
</dbReference>
<dbReference type="InterPro" id="IPR001128">
    <property type="entry name" value="Cyt_P450"/>
</dbReference>
<evidence type="ECO:0000256" key="9">
    <source>
        <dbReference type="RuleBase" id="RU000461"/>
    </source>
</evidence>
<evidence type="ECO:0008006" key="13">
    <source>
        <dbReference type="Google" id="ProtNLM"/>
    </source>
</evidence>
<sequence length="564" mass="63123">MLSKLFHSFVGLSFEFKEHTITSCGVVSILLAATFAISCYAWFIKKPTRSTPPLPPGPRALPLVGNILSVEPNLHRYFAKLSQIYGPIFKFYLGRKLCIVIGSPSLAKQVLKEHDVVFANRDPSAAASVLTYGGKSIGASPEWPKLRQVLVRETMSNTSLNSSSAIRRQAVLRSMKDVSGRVGSPIKVGELMFLTSLDVATRMLWGASLRGEDWDAVAIQFREVLEEMFQVLGDYLMPLMFTSEVVHSVYSKRMDMDEEGTPDSNLAFCEFYDATFAISCYAWFIKKPTRSSPPLPPGPRALPLAGNILSVEPNLHLYFAKLSQIYGPVFKFYLGRKFSAKIFESLLRPGQSGQGRNEGKSSKDFLQTLLELQQQGDYSLSMDQIKALFMDLVIGSTDTTSITVEWAMSELLQKPEVMRKACNELEQVVALDSVVEEFHLAKLPYLEANVKETLRLHPPAPLLTSRRPSVTSNLSGYTIPKGSTIFINAWAIQRNPEVWENPQDFQPDRFLKDVKIGDFRGNNFNYLPFGSGRRICPAIPLAEKIVPYVLANLLHLFKWSLLEG</sequence>
<feature type="binding site" description="axial binding residue" evidence="8">
    <location>
        <position position="536"/>
    </location>
    <ligand>
        <name>heme</name>
        <dbReference type="ChEBI" id="CHEBI:30413"/>
    </ligand>
    <ligandPart>
        <name>Fe</name>
        <dbReference type="ChEBI" id="CHEBI:18248"/>
    </ligandPart>
</feature>
<dbReference type="InterPro" id="IPR002401">
    <property type="entry name" value="Cyt_P450_E_grp-I"/>
</dbReference>
<keyword evidence="10" id="KW-1133">Transmembrane helix</keyword>
<comment type="cofactor">
    <cofactor evidence="1 8">
        <name>heme</name>
        <dbReference type="ChEBI" id="CHEBI:30413"/>
    </cofactor>
</comment>
<dbReference type="PROSITE" id="PS00086">
    <property type="entry name" value="CYTOCHROME_P450"/>
    <property type="match status" value="1"/>
</dbReference>
<dbReference type="InterPro" id="IPR017972">
    <property type="entry name" value="Cyt_P450_CS"/>
</dbReference>
<evidence type="ECO:0000256" key="6">
    <source>
        <dbReference type="ARBA" id="ARBA00023004"/>
    </source>
</evidence>
<keyword evidence="10" id="KW-0812">Transmembrane</keyword>
<gene>
    <name evidence="11" type="ORF">CUMW_277230</name>
</gene>
<evidence type="ECO:0000256" key="8">
    <source>
        <dbReference type="PIRSR" id="PIRSR602401-1"/>
    </source>
</evidence>
<evidence type="ECO:0000256" key="5">
    <source>
        <dbReference type="ARBA" id="ARBA00023002"/>
    </source>
</evidence>
<comment type="similarity">
    <text evidence="2 9">Belongs to the cytochrome P450 family.</text>
</comment>
<comment type="caution">
    <text evidence="11">The sequence shown here is derived from an EMBL/GenBank/DDBJ whole genome shotgun (WGS) entry which is preliminary data.</text>
</comment>
<dbReference type="GO" id="GO:0016705">
    <property type="term" value="F:oxidoreductase activity, acting on paired donors, with incorporation or reduction of molecular oxygen"/>
    <property type="evidence" value="ECO:0007669"/>
    <property type="project" value="InterPro"/>
</dbReference>
<dbReference type="InterPro" id="IPR036396">
    <property type="entry name" value="Cyt_P450_sf"/>
</dbReference>
<keyword evidence="10" id="KW-0472">Membrane</keyword>
<evidence type="ECO:0000256" key="4">
    <source>
        <dbReference type="ARBA" id="ARBA00022723"/>
    </source>
</evidence>
<evidence type="ECO:0000313" key="11">
    <source>
        <dbReference type="EMBL" id="GAY34813.1"/>
    </source>
</evidence>
<keyword evidence="12" id="KW-1185">Reference proteome</keyword>
<dbReference type="Gene3D" id="1.10.630.10">
    <property type="entry name" value="Cytochrome P450"/>
    <property type="match status" value="3"/>
</dbReference>
<dbReference type="PRINTS" id="PR00463">
    <property type="entry name" value="EP450I"/>
</dbReference>
<keyword evidence="6 8" id="KW-0408">Iron</keyword>
<accession>A0A2H5N3I4</accession>
<evidence type="ECO:0000256" key="2">
    <source>
        <dbReference type="ARBA" id="ARBA00010617"/>
    </source>
</evidence>
<dbReference type="GO" id="GO:0005506">
    <property type="term" value="F:iron ion binding"/>
    <property type="evidence" value="ECO:0007669"/>
    <property type="project" value="InterPro"/>
</dbReference>
<feature type="transmembrane region" description="Helical" evidence="10">
    <location>
        <begin position="20"/>
        <end position="43"/>
    </location>
</feature>
<dbReference type="FunFam" id="1.10.630.10:FF:000126">
    <property type="entry name" value="Predicted protein"/>
    <property type="match status" value="1"/>
</dbReference>